<evidence type="ECO:0000256" key="7">
    <source>
        <dbReference type="SAM" id="Phobius"/>
    </source>
</evidence>
<proteinExistence type="inferred from homology"/>
<name>A0A5Q3Q843_9PSEU</name>
<keyword evidence="5 7" id="KW-1133">Transmembrane helix</keyword>
<dbReference type="InterPro" id="IPR008693">
    <property type="entry name" value="MmpS"/>
</dbReference>
<dbReference type="Gene3D" id="2.60.40.2880">
    <property type="entry name" value="MmpS1-5, C-terminal soluble domain"/>
    <property type="match status" value="1"/>
</dbReference>
<feature type="transmembrane region" description="Helical" evidence="7">
    <location>
        <begin position="46"/>
        <end position="66"/>
    </location>
</feature>
<sequence>MARPRPDLHRRGAGPSRKALIMASYYTDPTTGQRVKIEKTHRFRNFVVIPALGLLAVIVVAAAAGAGGSTSASAGNGSAPEAVAASSSGGHVVRYEITGGGEGMITFTTDSNMSHSQSTESLPWSTEITMEDTFFAPVSVSATRSYQGGTGPLGCTILVDGEVISENHSSGGEFATVSCHSTLE</sequence>
<accession>A0A5Q3Q843</accession>
<dbReference type="EMBL" id="CP045929">
    <property type="protein sequence ID" value="QGK69606.1"/>
    <property type="molecule type" value="Genomic_DNA"/>
</dbReference>
<dbReference type="GO" id="GO:0005886">
    <property type="term" value="C:plasma membrane"/>
    <property type="evidence" value="ECO:0007669"/>
    <property type="project" value="UniProtKB-SubCell"/>
</dbReference>
<dbReference type="KEGG" id="sace:GIY23_08820"/>
<comment type="similarity">
    <text evidence="2">Belongs to the MmpS family.</text>
</comment>
<evidence type="ECO:0000313" key="8">
    <source>
        <dbReference type="EMBL" id="QGK69606.1"/>
    </source>
</evidence>
<evidence type="ECO:0000256" key="1">
    <source>
        <dbReference type="ARBA" id="ARBA00004236"/>
    </source>
</evidence>
<dbReference type="AlphaFoldDB" id="A0A5Q3Q843"/>
<reference evidence="9" key="1">
    <citation type="submission" date="2019-11" db="EMBL/GenBank/DDBJ databases">
        <title>The complete genome sequence of Saccharopolyspora sp. E2A.</title>
        <authorList>
            <person name="Zhang G."/>
        </authorList>
    </citation>
    <scope>NUCLEOTIDE SEQUENCE [LARGE SCALE GENOMIC DNA]</scope>
    <source>
        <strain evidence="9">E2A</strain>
    </source>
</reference>
<evidence type="ECO:0000256" key="6">
    <source>
        <dbReference type="ARBA" id="ARBA00023136"/>
    </source>
</evidence>
<keyword evidence="3" id="KW-1003">Cell membrane</keyword>
<dbReference type="Pfam" id="PF05423">
    <property type="entry name" value="Mycobact_memb"/>
    <property type="match status" value="1"/>
</dbReference>
<evidence type="ECO:0000256" key="3">
    <source>
        <dbReference type="ARBA" id="ARBA00022475"/>
    </source>
</evidence>
<protein>
    <recommendedName>
        <fullName evidence="10">MmpS family membrane protein</fullName>
    </recommendedName>
</protein>
<dbReference type="InterPro" id="IPR038468">
    <property type="entry name" value="MmpS_C"/>
</dbReference>
<keyword evidence="4 7" id="KW-0812">Transmembrane</keyword>
<evidence type="ECO:0000256" key="4">
    <source>
        <dbReference type="ARBA" id="ARBA00022692"/>
    </source>
</evidence>
<evidence type="ECO:0008006" key="10">
    <source>
        <dbReference type="Google" id="ProtNLM"/>
    </source>
</evidence>
<evidence type="ECO:0000256" key="5">
    <source>
        <dbReference type="ARBA" id="ARBA00022989"/>
    </source>
</evidence>
<evidence type="ECO:0000313" key="9">
    <source>
        <dbReference type="Proteomes" id="UP000371041"/>
    </source>
</evidence>
<gene>
    <name evidence="8" type="ORF">GIY23_08820</name>
</gene>
<evidence type="ECO:0000256" key="2">
    <source>
        <dbReference type="ARBA" id="ARBA00007531"/>
    </source>
</evidence>
<dbReference type="Proteomes" id="UP000371041">
    <property type="component" value="Chromosome"/>
</dbReference>
<organism evidence="8 9">
    <name type="scientific">Allosaccharopolyspora coralli</name>
    <dbReference type="NCBI Taxonomy" id="2665642"/>
    <lineage>
        <taxon>Bacteria</taxon>
        <taxon>Bacillati</taxon>
        <taxon>Actinomycetota</taxon>
        <taxon>Actinomycetes</taxon>
        <taxon>Pseudonocardiales</taxon>
        <taxon>Pseudonocardiaceae</taxon>
        <taxon>Allosaccharopolyspora</taxon>
    </lineage>
</organism>
<comment type="subcellular location">
    <subcellularLocation>
        <location evidence="1">Cell membrane</location>
    </subcellularLocation>
</comment>
<keyword evidence="6 7" id="KW-0472">Membrane</keyword>
<keyword evidence="9" id="KW-1185">Reference proteome</keyword>